<feature type="transmembrane region" description="Helical" evidence="1">
    <location>
        <begin position="108"/>
        <end position="127"/>
    </location>
</feature>
<feature type="transmembrane region" description="Helical" evidence="1">
    <location>
        <begin position="134"/>
        <end position="153"/>
    </location>
</feature>
<evidence type="ECO:0000259" key="2">
    <source>
        <dbReference type="Pfam" id="PF07786"/>
    </source>
</evidence>
<evidence type="ECO:0000313" key="3">
    <source>
        <dbReference type="EMBL" id="MCI4682654.1"/>
    </source>
</evidence>
<feature type="transmembrane region" description="Helical" evidence="1">
    <location>
        <begin position="218"/>
        <end position="240"/>
    </location>
</feature>
<feature type="transmembrane region" description="Helical" evidence="1">
    <location>
        <begin position="7"/>
        <end position="28"/>
    </location>
</feature>
<accession>A0ABS9Z4U6</accession>
<dbReference type="Pfam" id="PF07786">
    <property type="entry name" value="HGSNAT_cat"/>
    <property type="match status" value="1"/>
</dbReference>
<organism evidence="3 4">
    <name type="scientific">Candidatus Rhodoblastus alkanivorans</name>
    <dbReference type="NCBI Taxonomy" id="2954117"/>
    <lineage>
        <taxon>Bacteria</taxon>
        <taxon>Pseudomonadati</taxon>
        <taxon>Pseudomonadota</taxon>
        <taxon>Alphaproteobacteria</taxon>
        <taxon>Hyphomicrobiales</taxon>
        <taxon>Rhodoblastaceae</taxon>
        <taxon>Rhodoblastus</taxon>
    </lineage>
</organism>
<keyword evidence="1" id="KW-0472">Membrane</keyword>
<comment type="caution">
    <text evidence="3">The sequence shown here is derived from an EMBL/GenBank/DDBJ whole genome shotgun (WGS) entry which is preliminary data.</text>
</comment>
<feature type="transmembrane region" description="Helical" evidence="1">
    <location>
        <begin position="176"/>
        <end position="197"/>
    </location>
</feature>
<dbReference type="RefSeq" id="WP_243066651.1">
    <property type="nucleotide sequence ID" value="NZ_JAIVFK010000004.1"/>
</dbReference>
<keyword evidence="1" id="KW-1133">Transmembrane helix</keyword>
<evidence type="ECO:0000256" key="1">
    <source>
        <dbReference type="SAM" id="Phobius"/>
    </source>
</evidence>
<feature type="domain" description="Heparan-alpha-glucosaminide N-acetyltransferase catalytic" evidence="2">
    <location>
        <begin position="6"/>
        <end position="226"/>
    </location>
</feature>
<keyword evidence="4" id="KW-1185">Reference proteome</keyword>
<reference evidence="3" key="1">
    <citation type="journal article" date="2022" name="ISME J.">
        <title>Identification of active gaseous-alkane degraders at natural gas seeps.</title>
        <authorList>
            <person name="Farhan Ul Haque M."/>
            <person name="Hernandez M."/>
            <person name="Crombie A.T."/>
            <person name="Murrell J.C."/>
        </authorList>
    </citation>
    <scope>NUCLEOTIDE SEQUENCE</scope>
    <source>
        <strain evidence="3">PC2</strain>
    </source>
</reference>
<keyword evidence="1" id="KW-0812">Transmembrane</keyword>
<gene>
    <name evidence="3" type="ORF">K2U94_07730</name>
</gene>
<feature type="transmembrane region" description="Helical" evidence="1">
    <location>
        <begin position="80"/>
        <end position="102"/>
    </location>
</feature>
<proteinExistence type="predicted"/>
<dbReference type="Proteomes" id="UP001139104">
    <property type="component" value="Unassembled WGS sequence"/>
</dbReference>
<dbReference type="EMBL" id="JAIVFP010000001">
    <property type="protein sequence ID" value="MCI4682654.1"/>
    <property type="molecule type" value="Genomic_DNA"/>
</dbReference>
<evidence type="ECO:0000313" key="4">
    <source>
        <dbReference type="Proteomes" id="UP001139104"/>
    </source>
</evidence>
<protein>
    <submittedName>
        <fullName evidence="3">DUF1624 domain-containing protein</fullName>
    </submittedName>
</protein>
<sequence length="322" mass="35212">MSAAPRLLWVDIARGVALWAMFAFHFTWDLGHFGWIAPGLLYSESFHWLGHAIASSFLLLVGISLVLSRKARGPLLLSRAFWRRWATITAGAAAISAASFWLFPQSPIFFGILHLIALSSLIAAPLVEAPAWIALSLGVLALAAPTLFAGPFFDAKIFWWTGLGTFEPPSNDYQPLLPWLAMVLFGVALAKFPLPAGGERESGRALPRGLAFFGRHSLTFYLVHQPILFGFMSLLALFVVSPGQERLFVSQCAEQCIREADQPDLCHQTCTCVVSRAKAAGFWPRMVRDALTPEQKTRAHDDVVACFSGQAMSKDAGRPGGK</sequence>
<feature type="transmembrane region" description="Helical" evidence="1">
    <location>
        <begin position="48"/>
        <end position="68"/>
    </location>
</feature>
<dbReference type="InterPro" id="IPR012429">
    <property type="entry name" value="HGSNAT_cat"/>
</dbReference>
<name>A0ABS9Z4U6_9HYPH</name>